<organism evidence="2 3">
    <name type="scientific">Streptomyces minutiscleroticus</name>
    <dbReference type="NCBI Taxonomy" id="68238"/>
    <lineage>
        <taxon>Bacteria</taxon>
        <taxon>Bacillati</taxon>
        <taxon>Actinomycetota</taxon>
        <taxon>Actinomycetes</taxon>
        <taxon>Kitasatosporales</taxon>
        <taxon>Streptomycetaceae</taxon>
        <taxon>Streptomyces</taxon>
    </lineage>
</organism>
<name>A0A918KPX3_9ACTN</name>
<accession>A0A918KPX3</accession>
<feature type="region of interest" description="Disordered" evidence="1">
    <location>
        <begin position="29"/>
        <end position="67"/>
    </location>
</feature>
<protein>
    <submittedName>
        <fullName evidence="2">Uncharacterized protein</fullName>
    </submittedName>
</protein>
<dbReference type="Proteomes" id="UP000619244">
    <property type="component" value="Unassembled WGS sequence"/>
</dbReference>
<evidence type="ECO:0000256" key="1">
    <source>
        <dbReference type="SAM" id="MobiDB-lite"/>
    </source>
</evidence>
<evidence type="ECO:0000313" key="2">
    <source>
        <dbReference type="EMBL" id="GGX68776.1"/>
    </source>
</evidence>
<dbReference type="EMBL" id="BMVU01000008">
    <property type="protein sequence ID" value="GGX68776.1"/>
    <property type="molecule type" value="Genomic_DNA"/>
</dbReference>
<dbReference type="AlphaFoldDB" id="A0A918KPX3"/>
<comment type="caution">
    <text evidence="2">The sequence shown here is derived from an EMBL/GenBank/DDBJ whole genome shotgun (WGS) entry which is preliminary data.</text>
</comment>
<dbReference type="RefSeq" id="WP_190190189.1">
    <property type="nucleotide sequence ID" value="NZ_BMVU01000008.1"/>
</dbReference>
<keyword evidence="3" id="KW-1185">Reference proteome</keyword>
<proteinExistence type="predicted"/>
<evidence type="ECO:0000313" key="3">
    <source>
        <dbReference type="Proteomes" id="UP000619244"/>
    </source>
</evidence>
<reference evidence="2" key="2">
    <citation type="submission" date="2020-09" db="EMBL/GenBank/DDBJ databases">
        <authorList>
            <person name="Sun Q."/>
            <person name="Ohkuma M."/>
        </authorList>
    </citation>
    <scope>NUCLEOTIDE SEQUENCE</scope>
    <source>
        <strain evidence="2">JCM 4790</strain>
    </source>
</reference>
<reference evidence="2" key="1">
    <citation type="journal article" date="2014" name="Int. J. Syst. Evol. Microbiol.">
        <title>Complete genome sequence of Corynebacterium casei LMG S-19264T (=DSM 44701T), isolated from a smear-ripened cheese.</title>
        <authorList>
            <consortium name="US DOE Joint Genome Institute (JGI-PGF)"/>
            <person name="Walter F."/>
            <person name="Albersmeier A."/>
            <person name="Kalinowski J."/>
            <person name="Ruckert C."/>
        </authorList>
    </citation>
    <scope>NUCLEOTIDE SEQUENCE</scope>
    <source>
        <strain evidence="2">JCM 4790</strain>
    </source>
</reference>
<feature type="compositionally biased region" description="Basic and acidic residues" evidence="1">
    <location>
        <begin position="29"/>
        <end position="42"/>
    </location>
</feature>
<gene>
    <name evidence="2" type="ORF">GCM10010358_23890</name>
</gene>
<sequence>MGEPVPLLAVAAVEGDPAALEAEVDRYAADPAAEKDENDRRLVVRSGHHQPRTAATAADPSRPPPRA</sequence>